<name>A0A7W8Q185_PARAM</name>
<dbReference type="Proteomes" id="UP000592780">
    <property type="component" value="Unassembled WGS sequence"/>
</dbReference>
<comment type="caution">
    <text evidence="1">The sequence shown here is derived from an EMBL/GenBank/DDBJ whole genome shotgun (WGS) entry which is preliminary data.</text>
</comment>
<reference evidence="1 2" key="1">
    <citation type="submission" date="2020-08" db="EMBL/GenBank/DDBJ databases">
        <title>Genomic Encyclopedia of Type Strains, Phase IV (KMG-V): Genome sequencing to study the core and pangenomes of soil and plant-associated prokaryotes.</title>
        <authorList>
            <person name="Whitman W."/>
        </authorList>
    </citation>
    <scope>NUCLEOTIDE SEQUENCE [LARGE SCALE GENOMIC DNA]</scope>
    <source>
        <strain evidence="1 2">JPY158</strain>
    </source>
</reference>
<dbReference type="EMBL" id="JACHDD010000001">
    <property type="protein sequence ID" value="MBB5421888.1"/>
    <property type="molecule type" value="Genomic_DNA"/>
</dbReference>
<protein>
    <submittedName>
        <fullName evidence="1">Uncharacterized protein</fullName>
    </submittedName>
</protein>
<organism evidence="1 2">
    <name type="scientific">Paraburkholderia atlantica</name>
    <dbReference type="NCBI Taxonomy" id="2654982"/>
    <lineage>
        <taxon>Bacteria</taxon>
        <taxon>Pseudomonadati</taxon>
        <taxon>Pseudomonadota</taxon>
        <taxon>Betaproteobacteria</taxon>
        <taxon>Burkholderiales</taxon>
        <taxon>Burkholderiaceae</taxon>
        <taxon>Paraburkholderia</taxon>
    </lineage>
</organism>
<evidence type="ECO:0000313" key="2">
    <source>
        <dbReference type="Proteomes" id="UP000592780"/>
    </source>
</evidence>
<evidence type="ECO:0000313" key="1">
    <source>
        <dbReference type="EMBL" id="MBB5421888.1"/>
    </source>
</evidence>
<proteinExistence type="predicted"/>
<sequence length="92" mass="10426">MEQLKQENSGAEWTVEEECGVCRITYSTYSKFPPMPSAQALNVETGEFFPFERVSQAENRLCHGRSPGLRVGMQLSRTLRESLRSAVQTARQ</sequence>
<gene>
    <name evidence="1" type="ORF">HDG40_000029</name>
</gene>
<dbReference type="AlphaFoldDB" id="A0A7W8Q185"/>
<accession>A0A7W8Q185</accession>
<keyword evidence="2" id="KW-1185">Reference proteome</keyword>